<comment type="caution">
    <text evidence="7">The sequence shown here is derived from an EMBL/GenBank/DDBJ whole genome shotgun (WGS) entry which is preliminary data.</text>
</comment>
<comment type="subcellular location">
    <subcellularLocation>
        <location evidence="1">Cell membrane</location>
        <topology evidence="1">Multi-pass membrane protein</topology>
    </subcellularLocation>
</comment>
<evidence type="ECO:0000256" key="4">
    <source>
        <dbReference type="ARBA" id="ARBA00022989"/>
    </source>
</evidence>
<evidence type="ECO:0000313" key="8">
    <source>
        <dbReference type="Proteomes" id="UP001262889"/>
    </source>
</evidence>
<evidence type="ECO:0000256" key="1">
    <source>
        <dbReference type="ARBA" id="ARBA00004651"/>
    </source>
</evidence>
<dbReference type="EMBL" id="JAVRHQ010000002">
    <property type="protein sequence ID" value="MDT0641807.1"/>
    <property type="molecule type" value="Genomic_DNA"/>
</dbReference>
<keyword evidence="3 6" id="KW-0812">Transmembrane</keyword>
<dbReference type="InterPro" id="IPR019108">
    <property type="entry name" value="Caa3_assmbl_CtaG-rel"/>
</dbReference>
<sequence length="283" mass="30978">MSWKDYFLLSQNWSFSWSVALLIFFGSYLIWFKPKGNKLTSFTAAFLLLFIMTASPVANLLQFGLHSVAMLQHVIILMVIPILIWAALPSALLKKQWLKPENKNRFVLLTWLTGSLGMWAAHFLSAAKISAESGLSICGIKAAPGSWVQEIPDAVLPVFLLLAGIIFLIPVYSKDKNLRLKPLGAVFYLFAACVSCSILGLWVAFSASSAGHAYAAPMLTTLRSPLSLNLQSDQELAGMIMWVPGCVLYVATSVHIALNWLQGEGQGAEELVAAEANSDLKNE</sequence>
<feature type="transmembrane region" description="Helical" evidence="6">
    <location>
        <begin position="39"/>
        <end position="58"/>
    </location>
</feature>
<evidence type="ECO:0000256" key="6">
    <source>
        <dbReference type="SAM" id="Phobius"/>
    </source>
</evidence>
<feature type="transmembrane region" description="Helical" evidence="6">
    <location>
        <begin position="154"/>
        <end position="173"/>
    </location>
</feature>
<accession>A0ABU3C649</accession>
<protein>
    <submittedName>
        <fullName evidence="7">Cytochrome c oxidase assembly protein</fullName>
    </submittedName>
</protein>
<evidence type="ECO:0000256" key="2">
    <source>
        <dbReference type="ARBA" id="ARBA00022475"/>
    </source>
</evidence>
<keyword evidence="4 6" id="KW-1133">Transmembrane helix</keyword>
<dbReference type="RefSeq" id="WP_311533515.1">
    <property type="nucleotide sequence ID" value="NZ_JAVRHQ010000002.1"/>
</dbReference>
<keyword evidence="8" id="KW-1185">Reference proteome</keyword>
<evidence type="ECO:0000313" key="7">
    <source>
        <dbReference type="EMBL" id="MDT0641807.1"/>
    </source>
</evidence>
<name>A0ABU3C649_9FLAO</name>
<evidence type="ECO:0000256" key="5">
    <source>
        <dbReference type="ARBA" id="ARBA00023136"/>
    </source>
</evidence>
<feature type="transmembrane region" description="Helical" evidence="6">
    <location>
        <begin position="236"/>
        <end position="258"/>
    </location>
</feature>
<dbReference type="Proteomes" id="UP001262889">
    <property type="component" value="Unassembled WGS sequence"/>
</dbReference>
<organism evidence="7 8">
    <name type="scientific">Autumnicola tepida</name>
    <dbReference type="NCBI Taxonomy" id="3075595"/>
    <lineage>
        <taxon>Bacteria</taxon>
        <taxon>Pseudomonadati</taxon>
        <taxon>Bacteroidota</taxon>
        <taxon>Flavobacteriia</taxon>
        <taxon>Flavobacteriales</taxon>
        <taxon>Flavobacteriaceae</taxon>
        <taxon>Autumnicola</taxon>
    </lineage>
</organism>
<feature type="transmembrane region" description="Helical" evidence="6">
    <location>
        <begin position="185"/>
        <end position="205"/>
    </location>
</feature>
<feature type="transmembrane region" description="Helical" evidence="6">
    <location>
        <begin position="105"/>
        <end position="124"/>
    </location>
</feature>
<gene>
    <name evidence="7" type="ORF">RM553_03080</name>
</gene>
<keyword evidence="2" id="KW-1003">Cell membrane</keyword>
<dbReference type="Pfam" id="PF09678">
    <property type="entry name" value="Caa3_CtaG"/>
    <property type="match status" value="1"/>
</dbReference>
<feature type="transmembrane region" description="Helical" evidence="6">
    <location>
        <begin position="70"/>
        <end position="93"/>
    </location>
</feature>
<reference evidence="7 8" key="1">
    <citation type="submission" date="2023-09" db="EMBL/GenBank/DDBJ databases">
        <authorList>
            <person name="Rey-Velasco X."/>
        </authorList>
    </citation>
    <scope>NUCLEOTIDE SEQUENCE [LARGE SCALE GENOMIC DNA]</scope>
    <source>
        <strain evidence="7 8">F363</strain>
    </source>
</reference>
<feature type="transmembrane region" description="Helical" evidence="6">
    <location>
        <begin position="12"/>
        <end position="32"/>
    </location>
</feature>
<evidence type="ECO:0000256" key="3">
    <source>
        <dbReference type="ARBA" id="ARBA00022692"/>
    </source>
</evidence>
<keyword evidence="5 6" id="KW-0472">Membrane</keyword>
<proteinExistence type="predicted"/>